<accession>A0ABU8TN75</accession>
<proteinExistence type="predicted"/>
<dbReference type="PANTHER" id="PTHR42756">
    <property type="entry name" value="TRANSCRIPTIONAL REGULATOR, MARR"/>
    <property type="match status" value="1"/>
</dbReference>
<dbReference type="Pfam" id="PF01047">
    <property type="entry name" value="MarR"/>
    <property type="match status" value="1"/>
</dbReference>
<dbReference type="InterPro" id="IPR036388">
    <property type="entry name" value="WH-like_DNA-bd_sf"/>
</dbReference>
<dbReference type="PRINTS" id="PR00598">
    <property type="entry name" value="HTHMARR"/>
</dbReference>
<organism evidence="5 6">
    <name type="scientific">Roseibium algae</name>
    <dbReference type="NCBI Taxonomy" id="3123038"/>
    <lineage>
        <taxon>Bacteria</taxon>
        <taxon>Pseudomonadati</taxon>
        <taxon>Pseudomonadota</taxon>
        <taxon>Alphaproteobacteria</taxon>
        <taxon>Hyphomicrobiales</taxon>
        <taxon>Stappiaceae</taxon>
        <taxon>Roseibium</taxon>
    </lineage>
</organism>
<dbReference type="PROSITE" id="PS50995">
    <property type="entry name" value="HTH_MARR_2"/>
    <property type="match status" value="1"/>
</dbReference>
<evidence type="ECO:0000256" key="3">
    <source>
        <dbReference type="ARBA" id="ARBA00023163"/>
    </source>
</evidence>
<dbReference type="InterPro" id="IPR036390">
    <property type="entry name" value="WH_DNA-bd_sf"/>
</dbReference>
<gene>
    <name evidence="5" type="ORF">V6575_16100</name>
</gene>
<reference evidence="5 6" key="1">
    <citation type="submission" date="2024-02" db="EMBL/GenBank/DDBJ databases">
        <title>Roseibium algae sp. nov., isolated from marine alga (Grateloupia sp.), showing potential in myo-inositol conversion.</title>
        <authorList>
            <person name="Wang Y."/>
        </authorList>
    </citation>
    <scope>NUCLEOTIDE SEQUENCE [LARGE SCALE GENOMIC DNA]</scope>
    <source>
        <strain evidence="5 6">H3510</strain>
    </source>
</reference>
<keyword evidence="1" id="KW-0805">Transcription regulation</keyword>
<dbReference type="SUPFAM" id="SSF46785">
    <property type="entry name" value="Winged helix' DNA-binding domain"/>
    <property type="match status" value="1"/>
</dbReference>
<sequence>MIEAAVKPVVKTGGDLRGLNHSLGFLLRVSQLKVFDHFFKKLGHVGLKPGEYSVLWLIFNNPRIRQGLAAQTLSIKNAHMTKLIRSFEESGFVTRTIPDGDRRAVELDLTVSGRDFVTFHQQEFFGYIQSLNSPLNDAETKELIRLLAKFACVDQELTK</sequence>
<evidence type="ECO:0000313" key="6">
    <source>
        <dbReference type="Proteomes" id="UP001385499"/>
    </source>
</evidence>
<keyword evidence="2" id="KW-0238">DNA-binding</keyword>
<comment type="caution">
    <text evidence="5">The sequence shown here is derived from an EMBL/GenBank/DDBJ whole genome shotgun (WGS) entry which is preliminary data.</text>
</comment>
<evidence type="ECO:0000256" key="2">
    <source>
        <dbReference type="ARBA" id="ARBA00023125"/>
    </source>
</evidence>
<dbReference type="EMBL" id="JBAKIA010000012">
    <property type="protein sequence ID" value="MEJ8475615.1"/>
    <property type="molecule type" value="Genomic_DNA"/>
</dbReference>
<dbReference type="SMART" id="SM00347">
    <property type="entry name" value="HTH_MARR"/>
    <property type="match status" value="1"/>
</dbReference>
<dbReference type="Proteomes" id="UP001385499">
    <property type="component" value="Unassembled WGS sequence"/>
</dbReference>
<evidence type="ECO:0000256" key="1">
    <source>
        <dbReference type="ARBA" id="ARBA00023015"/>
    </source>
</evidence>
<dbReference type="InterPro" id="IPR000835">
    <property type="entry name" value="HTH_MarR-typ"/>
</dbReference>
<keyword evidence="6" id="KW-1185">Reference proteome</keyword>
<evidence type="ECO:0000313" key="5">
    <source>
        <dbReference type="EMBL" id="MEJ8475615.1"/>
    </source>
</evidence>
<protein>
    <submittedName>
        <fullName evidence="5">MarR family transcriptional regulator</fullName>
    </submittedName>
</protein>
<feature type="domain" description="HTH marR-type" evidence="4">
    <location>
        <begin position="1"/>
        <end position="152"/>
    </location>
</feature>
<evidence type="ECO:0000259" key="4">
    <source>
        <dbReference type="PROSITE" id="PS50995"/>
    </source>
</evidence>
<dbReference type="PANTHER" id="PTHR42756:SF1">
    <property type="entry name" value="TRANSCRIPTIONAL REPRESSOR OF EMRAB OPERON"/>
    <property type="match status" value="1"/>
</dbReference>
<dbReference type="RefSeq" id="WP_340275771.1">
    <property type="nucleotide sequence ID" value="NZ_JBAKIA010000012.1"/>
</dbReference>
<keyword evidence="3" id="KW-0804">Transcription</keyword>
<name>A0ABU8TN75_9HYPH</name>
<dbReference type="Gene3D" id="1.10.10.10">
    <property type="entry name" value="Winged helix-like DNA-binding domain superfamily/Winged helix DNA-binding domain"/>
    <property type="match status" value="1"/>
</dbReference>